<sequence>MSSLDTSHQDGVSKQAPNEFEIFNDNININLLPIYTRSQLSLYNGIEKPELYVAIKGYIYDVTHNISNYGPGRSYHKLVGKDVSRLLGLNQLQLKPTGEPYASEKNNTWYTDDFTEKENLIVDKWMLFFRKRYRIVGVIVGHEVGT</sequence>
<dbReference type="SUPFAM" id="SSF55856">
    <property type="entry name" value="Cytochrome b5-like heme/steroid binding domain"/>
    <property type="match status" value="1"/>
</dbReference>
<comment type="similarity">
    <text evidence="1">Belongs to the cytochrome b5 family. MAPR subfamily.</text>
</comment>
<gene>
    <name evidence="3" type="ORF">AC631_02065</name>
</gene>
<dbReference type="RefSeq" id="XP_015468259.1">
    <property type="nucleotide sequence ID" value="XM_015610895.1"/>
</dbReference>
<dbReference type="InterPro" id="IPR050577">
    <property type="entry name" value="MAPR/NEUFC/NENF-like"/>
</dbReference>
<proteinExistence type="inferred from homology"/>
<dbReference type="PANTHER" id="PTHR10281">
    <property type="entry name" value="MEMBRANE-ASSOCIATED PROGESTERONE RECEPTOR COMPONENT-RELATED"/>
    <property type="match status" value="1"/>
</dbReference>
<evidence type="ECO:0000256" key="1">
    <source>
        <dbReference type="ARBA" id="ARBA00038357"/>
    </source>
</evidence>
<comment type="caution">
    <text evidence="3">The sequence shown here is derived from an EMBL/GenBank/DDBJ whole genome shotgun (WGS) entry which is preliminary data.</text>
</comment>
<dbReference type="InterPro" id="IPR036400">
    <property type="entry name" value="Cyt_B5-like_heme/steroid_sf"/>
</dbReference>
<evidence type="ECO:0000313" key="4">
    <source>
        <dbReference type="Proteomes" id="UP000054251"/>
    </source>
</evidence>
<keyword evidence="4" id="KW-1185">Reference proteome</keyword>
<dbReference type="EMBL" id="LMYN01000033">
    <property type="protein sequence ID" value="KSA02157.1"/>
    <property type="molecule type" value="Genomic_DNA"/>
</dbReference>
<dbReference type="InterPro" id="IPR001199">
    <property type="entry name" value="Cyt_B5-like_heme/steroid-bd"/>
</dbReference>
<name>A0A0V1Q0V9_9ASCO</name>
<dbReference type="Proteomes" id="UP000054251">
    <property type="component" value="Unassembled WGS sequence"/>
</dbReference>
<organism evidence="3 4">
    <name type="scientific">Debaryomyces fabryi</name>
    <dbReference type="NCBI Taxonomy" id="58627"/>
    <lineage>
        <taxon>Eukaryota</taxon>
        <taxon>Fungi</taxon>
        <taxon>Dikarya</taxon>
        <taxon>Ascomycota</taxon>
        <taxon>Saccharomycotina</taxon>
        <taxon>Pichiomycetes</taxon>
        <taxon>Debaryomycetaceae</taxon>
        <taxon>Debaryomyces</taxon>
    </lineage>
</organism>
<dbReference type="Gene3D" id="3.10.120.10">
    <property type="entry name" value="Cytochrome b5-like heme/steroid binding domain"/>
    <property type="match status" value="1"/>
</dbReference>
<accession>A0A0V1Q0V9</accession>
<evidence type="ECO:0000259" key="2">
    <source>
        <dbReference type="SMART" id="SM01117"/>
    </source>
</evidence>
<reference evidence="3 4" key="1">
    <citation type="submission" date="2015-11" db="EMBL/GenBank/DDBJ databases">
        <title>The genome of Debaryomyces fabryi.</title>
        <authorList>
            <person name="Tafer H."/>
            <person name="Lopandic K."/>
        </authorList>
    </citation>
    <scope>NUCLEOTIDE SEQUENCE [LARGE SCALE GENOMIC DNA]</scope>
    <source>
        <strain evidence="3 4">CBS 789</strain>
    </source>
</reference>
<dbReference type="SMART" id="SM01117">
    <property type="entry name" value="Cyt-b5"/>
    <property type="match status" value="1"/>
</dbReference>
<evidence type="ECO:0000313" key="3">
    <source>
        <dbReference type="EMBL" id="KSA02157.1"/>
    </source>
</evidence>
<dbReference type="Pfam" id="PF00173">
    <property type="entry name" value="Cyt-b5"/>
    <property type="match status" value="1"/>
</dbReference>
<dbReference type="PANTHER" id="PTHR10281:SF76">
    <property type="entry name" value="CALCUTTA CUP-RELATED"/>
    <property type="match status" value="1"/>
</dbReference>
<protein>
    <recommendedName>
        <fullName evidence="2">Cytochrome b5 heme-binding domain-containing protein</fullName>
    </recommendedName>
</protein>
<dbReference type="AlphaFoldDB" id="A0A0V1Q0V9"/>
<dbReference type="GO" id="GO:0012505">
    <property type="term" value="C:endomembrane system"/>
    <property type="evidence" value="ECO:0007669"/>
    <property type="project" value="TreeGrafter"/>
</dbReference>
<dbReference type="GeneID" id="26839074"/>
<feature type="domain" description="Cytochrome b5 heme-binding" evidence="2">
    <location>
        <begin position="35"/>
        <end position="140"/>
    </location>
</feature>
<dbReference type="OrthoDB" id="899at2759"/>
<dbReference type="GO" id="GO:0016020">
    <property type="term" value="C:membrane"/>
    <property type="evidence" value="ECO:0007669"/>
    <property type="project" value="TreeGrafter"/>
</dbReference>